<dbReference type="InterPro" id="IPR036388">
    <property type="entry name" value="WH-like_DNA-bd_sf"/>
</dbReference>
<dbReference type="RefSeq" id="WP_211856182.1">
    <property type="nucleotide sequence ID" value="NZ_JAAGBB010000056.1"/>
</dbReference>
<dbReference type="InterPro" id="IPR036390">
    <property type="entry name" value="WH_DNA-bd_sf"/>
</dbReference>
<keyword evidence="8" id="KW-1185">Reference proteome</keyword>
<dbReference type="EMBL" id="JAAGBB010000056">
    <property type="protein sequence ID" value="MBR0668408.1"/>
    <property type="molecule type" value="Genomic_DNA"/>
</dbReference>
<evidence type="ECO:0000259" key="6">
    <source>
        <dbReference type="PROSITE" id="PS51078"/>
    </source>
</evidence>
<dbReference type="InterPro" id="IPR029016">
    <property type="entry name" value="GAF-like_dom_sf"/>
</dbReference>
<dbReference type="PROSITE" id="PS51077">
    <property type="entry name" value="HTH_ICLR"/>
    <property type="match status" value="1"/>
</dbReference>
<evidence type="ECO:0000256" key="3">
    <source>
        <dbReference type="ARBA" id="ARBA00023163"/>
    </source>
</evidence>
<dbReference type="Gene3D" id="3.30.450.40">
    <property type="match status" value="1"/>
</dbReference>
<dbReference type="PANTHER" id="PTHR30136:SF8">
    <property type="entry name" value="TRANSCRIPTIONAL REGULATORY PROTEIN"/>
    <property type="match status" value="1"/>
</dbReference>
<gene>
    <name evidence="7" type="ORF">GXW71_28910</name>
</gene>
<evidence type="ECO:0000313" key="8">
    <source>
        <dbReference type="Proteomes" id="UP001196870"/>
    </source>
</evidence>
<name>A0ABS5F7J3_9PROT</name>
<evidence type="ECO:0000256" key="1">
    <source>
        <dbReference type="ARBA" id="ARBA00023015"/>
    </source>
</evidence>
<evidence type="ECO:0000313" key="7">
    <source>
        <dbReference type="EMBL" id="MBR0668408.1"/>
    </source>
</evidence>
<dbReference type="PROSITE" id="PS51078">
    <property type="entry name" value="ICLR_ED"/>
    <property type="match status" value="1"/>
</dbReference>
<feature type="region of interest" description="Disordered" evidence="4">
    <location>
        <begin position="280"/>
        <end position="306"/>
    </location>
</feature>
<dbReference type="Pfam" id="PF09339">
    <property type="entry name" value="HTH_IclR"/>
    <property type="match status" value="1"/>
</dbReference>
<evidence type="ECO:0000259" key="5">
    <source>
        <dbReference type="PROSITE" id="PS51077"/>
    </source>
</evidence>
<accession>A0ABS5F7J3</accession>
<dbReference type="SMART" id="SM00346">
    <property type="entry name" value="HTH_ICLR"/>
    <property type="match status" value="1"/>
</dbReference>
<evidence type="ECO:0000256" key="4">
    <source>
        <dbReference type="SAM" id="MobiDB-lite"/>
    </source>
</evidence>
<dbReference type="SUPFAM" id="SSF46785">
    <property type="entry name" value="Winged helix' DNA-binding domain"/>
    <property type="match status" value="1"/>
</dbReference>
<dbReference type="Pfam" id="PF01614">
    <property type="entry name" value="IclR_C"/>
    <property type="match status" value="1"/>
</dbReference>
<keyword evidence="2" id="KW-0238">DNA-binding</keyword>
<dbReference type="Proteomes" id="UP001196870">
    <property type="component" value="Unassembled WGS sequence"/>
</dbReference>
<comment type="caution">
    <text evidence="7">The sequence shown here is derived from an EMBL/GenBank/DDBJ whole genome shotgun (WGS) entry which is preliminary data.</text>
</comment>
<reference evidence="8" key="1">
    <citation type="journal article" date="2021" name="Syst. Appl. Microbiol.">
        <title>Roseomonas hellenica sp. nov., isolated from roots of wild-growing Alkanna tinctoria.</title>
        <authorList>
            <person name="Rat A."/>
            <person name="Naranjo H.D."/>
            <person name="Lebbe L."/>
            <person name="Cnockaert M."/>
            <person name="Krigas N."/>
            <person name="Grigoriadou K."/>
            <person name="Maloupa E."/>
            <person name="Willems A."/>
        </authorList>
    </citation>
    <scope>NUCLEOTIDE SEQUENCE [LARGE SCALE GENOMIC DNA]</scope>
    <source>
        <strain evidence="8">LMG 31523</strain>
    </source>
</reference>
<dbReference type="InterPro" id="IPR014757">
    <property type="entry name" value="Tscrpt_reg_IclR_C"/>
</dbReference>
<dbReference type="SUPFAM" id="SSF55781">
    <property type="entry name" value="GAF domain-like"/>
    <property type="match status" value="1"/>
</dbReference>
<keyword evidence="1" id="KW-0805">Transcription regulation</keyword>
<feature type="domain" description="HTH iclR-type" evidence="5">
    <location>
        <begin position="40"/>
        <end position="102"/>
    </location>
</feature>
<keyword evidence="3" id="KW-0804">Transcription</keyword>
<organism evidence="7 8">
    <name type="scientific">Plastoroseomonas hellenica</name>
    <dbReference type="NCBI Taxonomy" id="2687306"/>
    <lineage>
        <taxon>Bacteria</taxon>
        <taxon>Pseudomonadati</taxon>
        <taxon>Pseudomonadota</taxon>
        <taxon>Alphaproteobacteria</taxon>
        <taxon>Acetobacterales</taxon>
        <taxon>Acetobacteraceae</taxon>
        <taxon>Plastoroseomonas</taxon>
    </lineage>
</organism>
<sequence length="306" mass="32577">MSQPKTSQARLNLARRRDTFTGREQAEGMLVAEQKEGSGVRAADTVLAALEAVAWAREPIGVTQIAQAIGATKSAVFRHLQTLMERGYLTQDADSNRFRLGPKAFLIGHLAPPAWDVARILERPMRDLRDATGLATVLSTPSPRGALVVATFPGTHAIEIGVRPGSELALHASAQGKIFLAFGPPSLTDQVLAVSRQAFTDRTITNAAALREELSRVRMRGYAVAPEEALLGINALATPLRDHRDAVVGAVALVGSIQHLAPQPAPGLIDAVSRLAEEGSRLLGHGVTDRSPPGKRQNRPQDGTAS</sequence>
<protein>
    <submittedName>
        <fullName evidence="7">IclR family transcriptional regulator</fullName>
    </submittedName>
</protein>
<proteinExistence type="predicted"/>
<dbReference type="InterPro" id="IPR050707">
    <property type="entry name" value="HTH_MetabolicPath_Reg"/>
</dbReference>
<dbReference type="PANTHER" id="PTHR30136">
    <property type="entry name" value="HELIX-TURN-HELIX TRANSCRIPTIONAL REGULATOR, ICLR FAMILY"/>
    <property type="match status" value="1"/>
</dbReference>
<feature type="domain" description="IclR-ED" evidence="6">
    <location>
        <begin position="103"/>
        <end position="285"/>
    </location>
</feature>
<dbReference type="InterPro" id="IPR005471">
    <property type="entry name" value="Tscrpt_reg_IclR_N"/>
</dbReference>
<dbReference type="Gene3D" id="1.10.10.10">
    <property type="entry name" value="Winged helix-like DNA-binding domain superfamily/Winged helix DNA-binding domain"/>
    <property type="match status" value="1"/>
</dbReference>
<evidence type="ECO:0000256" key="2">
    <source>
        <dbReference type="ARBA" id="ARBA00023125"/>
    </source>
</evidence>